<name>A0A645E6C5_9ZZZZ</name>
<proteinExistence type="predicted"/>
<evidence type="ECO:0000313" key="1">
    <source>
        <dbReference type="EMBL" id="MPM97055.1"/>
    </source>
</evidence>
<dbReference type="AlphaFoldDB" id="A0A645E6C5"/>
<accession>A0A645E6C5</accession>
<organism evidence="1">
    <name type="scientific">bioreactor metagenome</name>
    <dbReference type="NCBI Taxonomy" id="1076179"/>
    <lineage>
        <taxon>unclassified sequences</taxon>
        <taxon>metagenomes</taxon>
        <taxon>ecological metagenomes</taxon>
    </lineage>
</organism>
<protein>
    <submittedName>
        <fullName evidence="1">Uncharacterized protein</fullName>
    </submittedName>
</protein>
<comment type="caution">
    <text evidence="1">The sequence shown here is derived from an EMBL/GenBank/DDBJ whole genome shotgun (WGS) entry which is preliminary data.</text>
</comment>
<sequence>MLYSQLIAVGLPDGPGLIGPLVPNLRVQVADIVRLLLPDPQKLVHRRLPIGAPQRQNRELRGEVIAVYNAEFFDGMGGSPVLPMRPDLLVRVPDAVLQDVPAILKK</sequence>
<reference evidence="1" key="1">
    <citation type="submission" date="2019-08" db="EMBL/GenBank/DDBJ databases">
        <authorList>
            <person name="Kucharzyk K."/>
            <person name="Murdoch R.W."/>
            <person name="Higgins S."/>
            <person name="Loffler F."/>
        </authorList>
    </citation>
    <scope>NUCLEOTIDE SEQUENCE</scope>
</reference>
<gene>
    <name evidence="1" type="ORF">SDC9_144228</name>
</gene>
<dbReference type="EMBL" id="VSSQ01043381">
    <property type="protein sequence ID" value="MPM97055.1"/>
    <property type="molecule type" value="Genomic_DNA"/>
</dbReference>